<dbReference type="PANTHER" id="PTHR42852">
    <property type="entry name" value="THIOL:DISULFIDE INTERCHANGE PROTEIN DSBE"/>
    <property type="match status" value="1"/>
</dbReference>
<evidence type="ECO:0000313" key="6">
    <source>
        <dbReference type="EMBL" id="PZQ60316.1"/>
    </source>
</evidence>
<comment type="caution">
    <text evidence="6">The sequence shown here is derived from an EMBL/GenBank/DDBJ whole genome shotgun (WGS) entry which is preliminary data.</text>
</comment>
<evidence type="ECO:0000313" key="7">
    <source>
        <dbReference type="Proteomes" id="UP000249135"/>
    </source>
</evidence>
<dbReference type="EMBL" id="QFPP01000702">
    <property type="protein sequence ID" value="PZQ60316.1"/>
    <property type="molecule type" value="Genomic_DNA"/>
</dbReference>
<keyword evidence="3" id="KW-0676">Redox-active center</keyword>
<keyword evidence="2" id="KW-0201">Cytochrome c-type biogenesis</keyword>
<dbReference type="SUPFAM" id="SSF52833">
    <property type="entry name" value="Thioredoxin-like"/>
    <property type="match status" value="1"/>
</dbReference>
<dbReference type="GO" id="GO:0015036">
    <property type="term" value="F:disulfide oxidoreductase activity"/>
    <property type="evidence" value="ECO:0007669"/>
    <property type="project" value="UniProtKB-ARBA"/>
</dbReference>
<evidence type="ECO:0000259" key="5">
    <source>
        <dbReference type="PROSITE" id="PS51352"/>
    </source>
</evidence>
<sequence>MTLHRTRRQLLAGAAAGLAGAAWARVHAQPANATGLARWRPIRPPRLEATELQTEQARTLADFAGRPLLVNVWATWCGPCRIEMPSLNALAQQLAPQGWQFVALNHGEMPERVRRFLAEVPIHGTVLLDRSQSVFKSWGGQALPATFVFDGAGRPLARAEGERDWAAPAMAAALRQLIAERRS</sequence>
<evidence type="ECO:0000256" key="3">
    <source>
        <dbReference type="ARBA" id="ARBA00023284"/>
    </source>
</evidence>
<name>A0A2W5P3J4_VARPD</name>
<dbReference type="InterPro" id="IPR006311">
    <property type="entry name" value="TAT_signal"/>
</dbReference>
<proteinExistence type="predicted"/>
<dbReference type="InterPro" id="IPR013766">
    <property type="entry name" value="Thioredoxin_domain"/>
</dbReference>
<protein>
    <submittedName>
        <fullName evidence="6">Alkyl hydroperoxide reductase</fullName>
    </submittedName>
</protein>
<evidence type="ECO:0000256" key="1">
    <source>
        <dbReference type="ARBA" id="ARBA00004196"/>
    </source>
</evidence>
<evidence type="ECO:0000256" key="4">
    <source>
        <dbReference type="SAM" id="SignalP"/>
    </source>
</evidence>
<dbReference type="AlphaFoldDB" id="A0A2W5P3J4"/>
<dbReference type="InterPro" id="IPR013740">
    <property type="entry name" value="Redoxin"/>
</dbReference>
<dbReference type="PROSITE" id="PS51352">
    <property type="entry name" value="THIOREDOXIN_2"/>
    <property type="match status" value="1"/>
</dbReference>
<dbReference type="PROSITE" id="PS51318">
    <property type="entry name" value="TAT"/>
    <property type="match status" value="1"/>
</dbReference>
<dbReference type="InterPro" id="IPR017937">
    <property type="entry name" value="Thioredoxin_CS"/>
</dbReference>
<dbReference type="InterPro" id="IPR036249">
    <property type="entry name" value="Thioredoxin-like_sf"/>
</dbReference>
<comment type="subcellular location">
    <subcellularLocation>
        <location evidence="1">Cell envelope</location>
    </subcellularLocation>
</comment>
<gene>
    <name evidence="6" type="ORF">DI563_29640</name>
</gene>
<dbReference type="Proteomes" id="UP000249135">
    <property type="component" value="Unassembled WGS sequence"/>
</dbReference>
<organism evidence="6 7">
    <name type="scientific">Variovorax paradoxus</name>
    <dbReference type="NCBI Taxonomy" id="34073"/>
    <lineage>
        <taxon>Bacteria</taxon>
        <taxon>Pseudomonadati</taxon>
        <taxon>Pseudomonadota</taxon>
        <taxon>Betaproteobacteria</taxon>
        <taxon>Burkholderiales</taxon>
        <taxon>Comamonadaceae</taxon>
        <taxon>Variovorax</taxon>
    </lineage>
</organism>
<dbReference type="InterPro" id="IPR050553">
    <property type="entry name" value="Thioredoxin_ResA/DsbE_sf"/>
</dbReference>
<dbReference type="GO" id="GO:0030313">
    <property type="term" value="C:cell envelope"/>
    <property type="evidence" value="ECO:0007669"/>
    <property type="project" value="UniProtKB-SubCell"/>
</dbReference>
<feature type="domain" description="Thioredoxin" evidence="5">
    <location>
        <begin position="36"/>
        <end position="179"/>
    </location>
</feature>
<feature type="signal peptide" evidence="4">
    <location>
        <begin position="1"/>
        <end position="24"/>
    </location>
</feature>
<dbReference type="Gene3D" id="3.40.30.10">
    <property type="entry name" value="Glutaredoxin"/>
    <property type="match status" value="1"/>
</dbReference>
<dbReference type="PANTHER" id="PTHR42852:SF18">
    <property type="entry name" value="CHROMOSOME UNDETERMINED SCAFFOLD_47, WHOLE GENOME SHOTGUN SEQUENCE"/>
    <property type="match status" value="1"/>
</dbReference>
<dbReference type="CDD" id="cd02966">
    <property type="entry name" value="TlpA_like_family"/>
    <property type="match status" value="1"/>
</dbReference>
<accession>A0A2W5P3J4</accession>
<keyword evidence="4" id="KW-0732">Signal</keyword>
<dbReference type="GO" id="GO:0017004">
    <property type="term" value="P:cytochrome complex assembly"/>
    <property type="evidence" value="ECO:0007669"/>
    <property type="project" value="UniProtKB-KW"/>
</dbReference>
<reference evidence="6 7" key="1">
    <citation type="submission" date="2017-08" db="EMBL/GenBank/DDBJ databases">
        <title>Infants hospitalized years apart are colonized by the same room-sourced microbial strains.</title>
        <authorList>
            <person name="Brooks B."/>
            <person name="Olm M.R."/>
            <person name="Firek B.A."/>
            <person name="Baker R."/>
            <person name="Thomas B.C."/>
            <person name="Morowitz M.J."/>
            <person name="Banfield J.F."/>
        </authorList>
    </citation>
    <scope>NUCLEOTIDE SEQUENCE [LARGE SCALE GENOMIC DNA]</scope>
    <source>
        <strain evidence="6">S2_005_003_R2_41</strain>
    </source>
</reference>
<evidence type="ECO:0000256" key="2">
    <source>
        <dbReference type="ARBA" id="ARBA00022748"/>
    </source>
</evidence>
<feature type="chain" id="PRO_5015865049" evidence="4">
    <location>
        <begin position="25"/>
        <end position="183"/>
    </location>
</feature>
<dbReference type="Pfam" id="PF08534">
    <property type="entry name" value="Redoxin"/>
    <property type="match status" value="1"/>
</dbReference>
<dbReference type="PROSITE" id="PS00194">
    <property type="entry name" value="THIOREDOXIN_1"/>
    <property type="match status" value="1"/>
</dbReference>